<dbReference type="Proteomes" id="UP000298488">
    <property type="component" value="Unassembled WGS sequence"/>
</dbReference>
<dbReference type="EMBL" id="SOFI01000003">
    <property type="protein sequence ID" value="TFB79643.1"/>
    <property type="molecule type" value="Genomic_DNA"/>
</dbReference>
<dbReference type="PANTHER" id="PTHR30032:SF8">
    <property type="entry name" value="GERMINATION-SPECIFIC N-ACETYLMURAMOYL-L-ALANINE AMIDASE"/>
    <property type="match status" value="1"/>
</dbReference>
<evidence type="ECO:0000313" key="2">
    <source>
        <dbReference type="Proteomes" id="UP000298488"/>
    </source>
</evidence>
<dbReference type="PANTHER" id="PTHR30032">
    <property type="entry name" value="N-ACETYLMURAMOYL-L-ALANINE AMIDASE-RELATED"/>
    <property type="match status" value="1"/>
</dbReference>
<dbReference type="InterPro" id="IPR051922">
    <property type="entry name" value="Bact_Sporulation_Assoc"/>
</dbReference>
<dbReference type="InterPro" id="IPR007253">
    <property type="entry name" value="Cell_wall-bd_2"/>
</dbReference>
<gene>
    <name evidence="1" type="ORF">E3N84_06080</name>
</gene>
<sequence length="1451" mass="149312">MSVSISPSTRFVSAIATATLVLSGVSLVMVAPANATVAPMTVTGNDIRNSEAVYEGWHEGYNNTTRQYYVAGDGLHFGTNSPSQILNGTAPVSATAAELQAIIEASSVDVVSGTPTFQIPLWFGAGNPQDYTTLRSQDVVTGTNTWTTSSNWVSSANIPNTGTPVIAKNVATPLSDIIAALNTQGSLRLLGFGVQASAAAVVSGLTYNGTPYVFEPYVAAAPTTTIPVRQVDVYPTSADYTEWHEGYNNATPSYFVGADGLHFGSPSQSQITLGLVPPIATTDIIGLITSASMDVTGADLTMQVPVTFGVGNTFATLKSDFLTTGVYSPSLNDPWQSSKFIYDDGTASNSTQIGKTLLIGKNIPIKLGDLLDIINGFGNVQVLGYGMQAETSAAQKIVHTFTWGATEYVFAQPVLQACTSTSAAAVPTNQDSQGWTFGETRATGHNEFVDGGLHVWTEGSTSTDKAAGYKAASFNLADLGQGFGITQTGGPGFGPSLQLMVDLNNDGNPEGYLVYEEAAYGVNNVWLSSNWSHLDISAAPTTINGGGTGKGGSVDAWLEAWPDAKIMAVGYSLGSGVLGDWTITGITAGCTTYGFTSDDTYATPTSTVNVNDTEIFPIEDYVGWGDGYGYTPRSYSTQSDGAHIGNGHATQIINTYPTPMTTTDLESLITGASVDVSSGSVTYQLAMRYGDGNTFTTLRSQSLTGSDNHFSVADNWVSTRALVDNVDGTVTTTNYTAPIADLVAFLNAQGNVKVQGFGIQADSPAVFQNLIFNGTKYVFVPTGVTAPTNEVRVTQPEIALDESTYEGWHQGYPNQTGVNQTFAVGDDGLILTPGNDPVTPRTQILNGLTTPVAGADLYALLTSQAGITTGAGGDVTYQVPVSWTGGWSTLRSASLSTGSHTFTLSSPWLSSNAIGSTILAGTQYPLGVILDALNAQADAVAIGFGVQTTVDALVTDITWGDTRYYFDGAITSSFPTITGGSTFGDTLTAHAGTWVPSNVTFAYQWKDNGSPISAANSDTYAPTADQVGSTITVTVTGSADHYADVSSTSLGVTIAAGTITTAVPTISGNAVVGEVLTGNAGTWAPGTAALTYQWYADDVAIVGATGSTYTLAAADLGAIITVKVTGTQTGYTTASATSLGTAPVANGTLVVTRIAGQNRYETAVAISQQWTTATKVYIANGLGYADALSAGPAAAHFNAPLLLTAPDSLPAVVVTELNRLHPSEIVIVGGTGAVSAAVENALNSLTFTPTVKRVAGGDRYATSRAIALDTWGASSLGTAYLATGTNFPDALSAAPAAAHFDGPVILIPGMASSIDATTQALFTSLGVDKVKIAGGTGVVSTAIEAQAKTIFGPTNVTRTGGADRYATSVAINADEFSSASTVYLAQGTGFPDALAGAALAGNNGAPLFVSMTTCIPQSVMDAIISLGATSLVPLGGTGVLSSAVESLTVCD</sequence>
<dbReference type="OrthoDB" id="5116373at2"/>
<keyword evidence="2" id="KW-1185">Reference proteome</keyword>
<dbReference type="Gene3D" id="2.60.40.2700">
    <property type="match status" value="2"/>
</dbReference>
<protein>
    <submittedName>
        <fullName evidence="1">Cell wall-binding repeat-containing protein</fullName>
    </submittedName>
</protein>
<evidence type="ECO:0000313" key="1">
    <source>
        <dbReference type="EMBL" id="TFB79643.1"/>
    </source>
</evidence>
<dbReference type="Pfam" id="PF04122">
    <property type="entry name" value="CW_binding_2"/>
    <property type="match status" value="3"/>
</dbReference>
<comment type="caution">
    <text evidence="1">The sequence shown here is derived from an EMBL/GenBank/DDBJ whole genome shotgun (WGS) entry which is preliminary data.</text>
</comment>
<organism evidence="1 2">
    <name type="scientific">Terrimesophilobacter mesophilus</name>
    <dbReference type="NCBI Taxonomy" id="433647"/>
    <lineage>
        <taxon>Bacteria</taxon>
        <taxon>Bacillati</taxon>
        <taxon>Actinomycetota</taxon>
        <taxon>Actinomycetes</taxon>
        <taxon>Micrococcales</taxon>
        <taxon>Microbacteriaceae</taxon>
        <taxon>Terrimesophilobacter</taxon>
    </lineage>
</organism>
<dbReference type="Gene3D" id="3.40.50.12090">
    <property type="match status" value="2"/>
</dbReference>
<name>A0A4R8VA67_9MICO</name>
<proteinExistence type="predicted"/>
<dbReference type="RefSeq" id="WP_104095518.1">
    <property type="nucleotide sequence ID" value="NZ_JACHBP010000001.1"/>
</dbReference>
<accession>A0A4R8VA67</accession>
<reference evidence="1 2" key="1">
    <citation type="submission" date="2019-03" db="EMBL/GenBank/DDBJ databases">
        <title>Genomics of glacier-inhabiting Cryobacterium strains.</title>
        <authorList>
            <person name="Liu Q."/>
            <person name="Xin Y.-H."/>
        </authorList>
    </citation>
    <scope>NUCLEOTIDE SEQUENCE [LARGE SCALE GENOMIC DNA]</scope>
    <source>
        <strain evidence="1 2">CGMCC 1.10440</strain>
    </source>
</reference>